<evidence type="ECO:0000313" key="3">
    <source>
        <dbReference type="Proteomes" id="UP000282892"/>
    </source>
</evidence>
<evidence type="ECO:0000313" key="2">
    <source>
        <dbReference type="EMBL" id="AZU61317.1"/>
    </source>
</evidence>
<dbReference type="EMBL" id="CP022572">
    <property type="protein sequence ID" value="AZU61317.1"/>
    <property type="molecule type" value="Genomic_DNA"/>
</dbReference>
<reference evidence="2 3" key="1">
    <citation type="submission" date="2017-07" db="EMBL/GenBank/DDBJ databases">
        <title>The complete genome sequence of Bacillus mesonae strain H20-5, an efficient strain improving plant abiotic stress resistance.</title>
        <authorList>
            <person name="Kim S.Y."/>
            <person name="Song H."/>
            <person name="Sang M.K."/>
            <person name="Weon H.-Y."/>
            <person name="Song J."/>
        </authorList>
    </citation>
    <scope>NUCLEOTIDE SEQUENCE [LARGE SCALE GENOMIC DNA]</scope>
    <source>
        <strain evidence="2 3">H20-5</strain>
    </source>
</reference>
<feature type="region of interest" description="Disordered" evidence="1">
    <location>
        <begin position="98"/>
        <end position="119"/>
    </location>
</feature>
<feature type="compositionally biased region" description="Basic and acidic residues" evidence="1">
    <location>
        <begin position="1"/>
        <end position="16"/>
    </location>
</feature>
<accession>A0A3T0HWF0</accession>
<name>A0A3T0HWF0_9BACI</name>
<sequence length="119" mass="13418">MKKEKKKQTQLEKKVSINETLPHQISAPSFKGTDIKMEAPYVNKHGVVIGDSLYASENSPLENWSDDTDPAIMSGDDWIHPTNDIGWNTTENRELLESKRKPQGAHFMHPTKDVSKGTD</sequence>
<dbReference type="STRING" id="1193713.GCA_001636315_04164"/>
<keyword evidence="3" id="KW-1185">Reference proteome</keyword>
<dbReference type="RefSeq" id="WP_127486211.1">
    <property type="nucleotide sequence ID" value="NZ_CP022572.1"/>
</dbReference>
<evidence type="ECO:0000256" key="1">
    <source>
        <dbReference type="SAM" id="MobiDB-lite"/>
    </source>
</evidence>
<dbReference type="OrthoDB" id="2695269at2"/>
<dbReference type="Proteomes" id="UP000282892">
    <property type="component" value="Chromosome"/>
</dbReference>
<dbReference type="KEGG" id="nmk:CHR53_08615"/>
<feature type="region of interest" description="Disordered" evidence="1">
    <location>
        <begin position="1"/>
        <end position="20"/>
    </location>
</feature>
<dbReference type="AlphaFoldDB" id="A0A3T0HWF0"/>
<feature type="compositionally biased region" description="Basic and acidic residues" evidence="1">
    <location>
        <begin position="110"/>
        <end position="119"/>
    </location>
</feature>
<proteinExistence type="predicted"/>
<dbReference type="Pfam" id="PF13045">
    <property type="entry name" value="DUF3905"/>
    <property type="match status" value="1"/>
</dbReference>
<evidence type="ECO:0008006" key="4">
    <source>
        <dbReference type="Google" id="ProtNLM"/>
    </source>
</evidence>
<dbReference type="InterPro" id="IPR024999">
    <property type="entry name" value="DUF3905"/>
</dbReference>
<gene>
    <name evidence="2" type="ORF">CHR53_08615</name>
</gene>
<organism evidence="2 3">
    <name type="scientific">Neobacillus mesonae</name>
    <dbReference type="NCBI Taxonomy" id="1193713"/>
    <lineage>
        <taxon>Bacteria</taxon>
        <taxon>Bacillati</taxon>
        <taxon>Bacillota</taxon>
        <taxon>Bacilli</taxon>
        <taxon>Bacillales</taxon>
        <taxon>Bacillaceae</taxon>
        <taxon>Neobacillus</taxon>
    </lineage>
</organism>
<protein>
    <recommendedName>
        <fullName evidence="4">DUF3905 domain-containing protein</fullName>
    </recommendedName>
</protein>